<dbReference type="SUPFAM" id="SSF53335">
    <property type="entry name" value="S-adenosyl-L-methionine-dependent methyltransferases"/>
    <property type="match status" value="1"/>
</dbReference>
<evidence type="ECO:0000256" key="3">
    <source>
        <dbReference type="ARBA" id="ARBA00022603"/>
    </source>
</evidence>
<evidence type="ECO:0000313" key="8">
    <source>
        <dbReference type="EMBL" id="KAJ8964974.1"/>
    </source>
</evidence>
<keyword evidence="3 7" id="KW-0489">Methyltransferase</keyword>
<dbReference type="GO" id="GO:0032259">
    <property type="term" value="P:methylation"/>
    <property type="evidence" value="ECO:0007669"/>
    <property type="project" value="UniProtKB-KW"/>
</dbReference>
<dbReference type="Proteomes" id="UP001162156">
    <property type="component" value="Unassembled WGS sequence"/>
</dbReference>
<organism evidence="8 9">
    <name type="scientific">Rhamnusium bicolor</name>
    <dbReference type="NCBI Taxonomy" id="1586634"/>
    <lineage>
        <taxon>Eukaryota</taxon>
        <taxon>Metazoa</taxon>
        <taxon>Ecdysozoa</taxon>
        <taxon>Arthropoda</taxon>
        <taxon>Hexapoda</taxon>
        <taxon>Insecta</taxon>
        <taxon>Pterygota</taxon>
        <taxon>Neoptera</taxon>
        <taxon>Endopterygota</taxon>
        <taxon>Coleoptera</taxon>
        <taxon>Polyphaga</taxon>
        <taxon>Cucujiformia</taxon>
        <taxon>Chrysomeloidea</taxon>
        <taxon>Cerambycidae</taxon>
        <taxon>Lepturinae</taxon>
        <taxon>Rhagiini</taxon>
        <taxon>Rhamnusium</taxon>
    </lineage>
</organism>
<comment type="function">
    <text evidence="7">Arginine methyltransferase involved in the assembly or stability of mitochondrial NADH:ubiquinone oxidoreductase complex (complex I).</text>
</comment>
<evidence type="ECO:0000256" key="6">
    <source>
        <dbReference type="ARBA" id="ARBA00048612"/>
    </source>
</evidence>
<comment type="catalytic activity">
    <reaction evidence="6 7">
        <text>L-arginyl-[protein] + 2 S-adenosyl-L-methionine = N(omega),N(omega)'-dimethyl-L-arginyl-[protein] + 2 S-adenosyl-L-homocysteine + 2 H(+)</text>
        <dbReference type="Rhea" id="RHEA:48108"/>
        <dbReference type="Rhea" id="RHEA-COMP:10532"/>
        <dbReference type="Rhea" id="RHEA-COMP:11992"/>
        <dbReference type="ChEBI" id="CHEBI:15378"/>
        <dbReference type="ChEBI" id="CHEBI:29965"/>
        <dbReference type="ChEBI" id="CHEBI:57856"/>
        <dbReference type="ChEBI" id="CHEBI:59789"/>
        <dbReference type="ChEBI" id="CHEBI:88221"/>
        <dbReference type="EC" id="2.1.1.320"/>
    </reaction>
</comment>
<gene>
    <name evidence="8" type="ORF">NQ314_004491</name>
</gene>
<dbReference type="PANTHER" id="PTHR12049">
    <property type="entry name" value="PROTEIN ARGININE METHYLTRANSFERASE NDUFAF7, MITOCHONDRIAL"/>
    <property type="match status" value="1"/>
</dbReference>
<sequence length="419" mass="47783">MFLSRLGPTKLVVTNFKILRNYYTVKRKVIKDENYIARHISQKIKVKGPLTVADYMKEVLTNPLAGYYMHRDMFGESGDFVTSPEITQMFGEMLAVWFLNEWQKMGSPKPLQIVELGPGRGTLSNDILKVFNHFNALHSASLHLVEVSPVLSDLQAKLLCPQTNLCDDTSAVYRKGISRHGNPVYWYKQLSDVPYKFTLIIAHEFFDALPIHKFHKTYNGYREVLIDIDLSDKKAAEPRFRYVVARQPTPMLKVLVKPNESRDHVEVSPDSLLIYRQMCKRIKSSGGIALICDYGHDGTGTDTFRAFKKHNQVDPLLMPGSADLTADVDFSLIKEVANEEGGIITLGPTTQRNFLLKTGLPYRFKTLAKNTKDKHLENLTECYKFLTDEDKMGERFKFCALFPETIKKILNKCPVVGFT</sequence>
<keyword evidence="5 7" id="KW-0496">Mitochondrion</keyword>
<dbReference type="EC" id="2.1.1.320" evidence="7"/>
<evidence type="ECO:0000256" key="5">
    <source>
        <dbReference type="ARBA" id="ARBA00023128"/>
    </source>
</evidence>
<evidence type="ECO:0000256" key="4">
    <source>
        <dbReference type="ARBA" id="ARBA00022679"/>
    </source>
</evidence>
<accession>A0AAV8ZL09</accession>
<dbReference type="GO" id="GO:0032981">
    <property type="term" value="P:mitochondrial respiratory chain complex I assembly"/>
    <property type="evidence" value="ECO:0007669"/>
    <property type="project" value="TreeGrafter"/>
</dbReference>
<protein>
    <recommendedName>
        <fullName evidence="7">Protein arginine methyltransferase NDUFAF7</fullName>
        <ecNumber evidence="7">2.1.1.320</ecNumber>
    </recommendedName>
</protein>
<dbReference type="GO" id="GO:0005739">
    <property type="term" value="C:mitochondrion"/>
    <property type="evidence" value="ECO:0007669"/>
    <property type="project" value="UniProtKB-SubCell"/>
</dbReference>
<dbReference type="GO" id="GO:0035243">
    <property type="term" value="F:protein-arginine omega-N symmetric methyltransferase activity"/>
    <property type="evidence" value="ECO:0007669"/>
    <property type="project" value="UniProtKB-EC"/>
</dbReference>
<dbReference type="InterPro" id="IPR038375">
    <property type="entry name" value="NDUFAF7_sf"/>
</dbReference>
<evidence type="ECO:0000313" key="9">
    <source>
        <dbReference type="Proteomes" id="UP001162156"/>
    </source>
</evidence>
<dbReference type="PANTHER" id="PTHR12049:SF7">
    <property type="entry name" value="PROTEIN ARGININE METHYLTRANSFERASE NDUFAF7, MITOCHONDRIAL"/>
    <property type="match status" value="1"/>
</dbReference>
<comment type="subcellular location">
    <subcellularLocation>
        <location evidence="1 7">Mitochondrion</location>
    </subcellularLocation>
</comment>
<dbReference type="EMBL" id="JANEYF010001283">
    <property type="protein sequence ID" value="KAJ8964974.1"/>
    <property type="molecule type" value="Genomic_DNA"/>
</dbReference>
<evidence type="ECO:0000256" key="2">
    <source>
        <dbReference type="ARBA" id="ARBA00005891"/>
    </source>
</evidence>
<dbReference type="InterPro" id="IPR003788">
    <property type="entry name" value="NDUFAF7"/>
</dbReference>
<dbReference type="Pfam" id="PF02636">
    <property type="entry name" value="Methyltransf_28"/>
    <property type="match status" value="1"/>
</dbReference>
<dbReference type="InterPro" id="IPR029063">
    <property type="entry name" value="SAM-dependent_MTases_sf"/>
</dbReference>
<evidence type="ECO:0000256" key="7">
    <source>
        <dbReference type="RuleBase" id="RU364114"/>
    </source>
</evidence>
<keyword evidence="9" id="KW-1185">Reference proteome</keyword>
<reference evidence="8" key="1">
    <citation type="journal article" date="2023" name="Insect Mol. Biol.">
        <title>Genome sequencing provides insights into the evolution of gene families encoding plant cell wall-degrading enzymes in longhorned beetles.</title>
        <authorList>
            <person name="Shin N.R."/>
            <person name="Okamura Y."/>
            <person name="Kirsch R."/>
            <person name="Pauchet Y."/>
        </authorList>
    </citation>
    <scope>NUCLEOTIDE SEQUENCE</scope>
    <source>
        <strain evidence="8">RBIC_L_NR</strain>
    </source>
</reference>
<comment type="similarity">
    <text evidence="2 7">Belongs to the NDUFAF7 family.</text>
</comment>
<dbReference type="AlphaFoldDB" id="A0AAV8ZL09"/>
<evidence type="ECO:0000256" key="1">
    <source>
        <dbReference type="ARBA" id="ARBA00004173"/>
    </source>
</evidence>
<dbReference type="Gene3D" id="3.40.50.12710">
    <property type="match status" value="1"/>
</dbReference>
<name>A0AAV8ZL09_9CUCU</name>
<proteinExistence type="inferred from homology"/>
<comment type="caution">
    <text evidence="8">The sequence shown here is derived from an EMBL/GenBank/DDBJ whole genome shotgun (WGS) entry which is preliminary data.</text>
</comment>
<keyword evidence="4 7" id="KW-0808">Transferase</keyword>